<dbReference type="GeneID" id="85356264"/>
<dbReference type="RefSeq" id="XP_060332491.1">
    <property type="nucleotide sequence ID" value="XM_060472716.1"/>
</dbReference>
<organism evidence="1 2">
    <name type="scientific">Armillaria tabescens</name>
    <name type="common">Ringless honey mushroom</name>
    <name type="synonym">Agaricus tabescens</name>
    <dbReference type="NCBI Taxonomy" id="1929756"/>
    <lineage>
        <taxon>Eukaryota</taxon>
        <taxon>Fungi</taxon>
        <taxon>Dikarya</taxon>
        <taxon>Basidiomycota</taxon>
        <taxon>Agaricomycotina</taxon>
        <taxon>Agaricomycetes</taxon>
        <taxon>Agaricomycetidae</taxon>
        <taxon>Agaricales</taxon>
        <taxon>Marasmiineae</taxon>
        <taxon>Physalacriaceae</taxon>
        <taxon>Desarmillaria</taxon>
    </lineage>
</organism>
<dbReference type="EMBL" id="JAUEPS010000012">
    <property type="protein sequence ID" value="KAK0460452.1"/>
    <property type="molecule type" value="Genomic_DNA"/>
</dbReference>
<dbReference type="AlphaFoldDB" id="A0AA39TIV8"/>
<sequence length="382" mass="42742">MSDFDPENYEEPWPEFQGKQMAHHALSLLALVEKSDAWKMSENPVAKFSAIVPNLLSCTIRESLDRFGCRVMAQVFWMSLSECHPDASKLVMQLYHNDYHPEELIDSLFEDGTFNISPIKQMAGQVFTHLYVPFMNPGGIQSHPIAPEPIPEPAESVVNGILVEYAASDPWGQRRQELLEQLTYLRDGRRCPLTGYAFRGFGKCTGVPATLCYIIPKFIGSNNKTEPLEMIRLFAGKQVAELVRAELNSIGNVITLYTGIAVIVDELQFGIEAVEKDDEVQYYFRLPPEAELDPIHPYSVKPGGRIPFGAGPYGNRFGRGPNAKLCNLHWAILRVMHMSGALAVFGKERDEQLENPSVVSSVHYIDAHLDKFAVEREVASGA</sequence>
<reference evidence="1" key="1">
    <citation type="submission" date="2023-06" db="EMBL/GenBank/DDBJ databases">
        <authorList>
            <consortium name="Lawrence Berkeley National Laboratory"/>
            <person name="Ahrendt S."/>
            <person name="Sahu N."/>
            <person name="Indic B."/>
            <person name="Wong-Bajracharya J."/>
            <person name="Merenyi Z."/>
            <person name="Ke H.-M."/>
            <person name="Monk M."/>
            <person name="Kocsube S."/>
            <person name="Drula E."/>
            <person name="Lipzen A."/>
            <person name="Balint B."/>
            <person name="Henrissat B."/>
            <person name="Andreopoulos B."/>
            <person name="Martin F.M."/>
            <person name="Harder C.B."/>
            <person name="Rigling D."/>
            <person name="Ford K.L."/>
            <person name="Foster G.D."/>
            <person name="Pangilinan J."/>
            <person name="Papanicolaou A."/>
            <person name="Barry K."/>
            <person name="LaButti K."/>
            <person name="Viragh M."/>
            <person name="Koriabine M."/>
            <person name="Yan M."/>
            <person name="Riley R."/>
            <person name="Champramary S."/>
            <person name="Plett K.L."/>
            <person name="Tsai I.J."/>
            <person name="Slot J."/>
            <person name="Sipos G."/>
            <person name="Plett J."/>
            <person name="Nagy L.G."/>
            <person name="Grigoriev I.V."/>
        </authorList>
    </citation>
    <scope>NUCLEOTIDE SEQUENCE</scope>
    <source>
        <strain evidence="1">CCBAS 213</strain>
    </source>
</reference>
<evidence type="ECO:0000313" key="1">
    <source>
        <dbReference type="EMBL" id="KAK0460452.1"/>
    </source>
</evidence>
<proteinExistence type="predicted"/>
<gene>
    <name evidence="1" type="ORF">EV420DRAFT_1532275</name>
</gene>
<protein>
    <recommendedName>
        <fullName evidence="3">HNH nuclease domain-containing protein</fullName>
    </recommendedName>
</protein>
<evidence type="ECO:0008006" key="3">
    <source>
        <dbReference type="Google" id="ProtNLM"/>
    </source>
</evidence>
<name>A0AA39TIV8_ARMTA</name>
<comment type="caution">
    <text evidence="1">The sequence shown here is derived from an EMBL/GenBank/DDBJ whole genome shotgun (WGS) entry which is preliminary data.</text>
</comment>
<accession>A0AA39TIV8</accession>
<keyword evidence="2" id="KW-1185">Reference proteome</keyword>
<dbReference type="Proteomes" id="UP001175211">
    <property type="component" value="Unassembled WGS sequence"/>
</dbReference>
<evidence type="ECO:0000313" key="2">
    <source>
        <dbReference type="Proteomes" id="UP001175211"/>
    </source>
</evidence>